<reference evidence="2 3" key="1">
    <citation type="journal article" date="2024" name="Front Chem Biol">
        <title>Unveiling the potential of Daldinia eschscholtzii MFLUCC 19-0629 through bioactivity and bioinformatics studies for enhanced sustainable agriculture production.</title>
        <authorList>
            <person name="Brooks S."/>
            <person name="Weaver J.A."/>
            <person name="Klomchit A."/>
            <person name="Alharthi S.A."/>
            <person name="Onlamun T."/>
            <person name="Nurani R."/>
            <person name="Vong T.K."/>
            <person name="Alberti F."/>
            <person name="Greco C."/>
        </authorList>
    </citation>
    <scope>NUCLEOTIDE SEQUENCE [LARGE SCALE GENOMIC DNA]</scope>
    <source>
        <strain evidence="2">MFLUCC 19-0629</strain>
    </source>
</reference>
<feature type="compositionally biased region" description="Pro residues" evidence="1">
    <location>
        <begin position="193"/>
        <end position="208"/>
    </location>
</feature>
<keyword evidence="3" id="KW-1185">Reference proteome</keyword>
<name>A0AAX6MHN9_9PEZI</name>
<organism evidence="2 3">
    <name type="scientific">Daldinia eschscholtzii</name>
    <dbReference type="NCBI Taxonomy" id="292717"/>
    <lineage>
        <taxon>Eukaryota</taxon>
        <taxon>Fungi</taxon>
        <taxon>Dikarya</taxon>
        <taxon>Ascomycota</taxon>
        <taxon>Pezizomycotina</taxon>
        <taxon>Sordariomycetes</taxon>
        <taxon>Xylariomycetidae</taxon>
        <taxon>Xylariales</taxon>
        <taxon>Hypoxylaceae</taxon>
        <taxon>Daldinia</taxon>
    </lineage>
</organism>
<dbReference type="Proteomes" id="UP001369815">
    <property type="component" value="Unassembled WGS sequence"/>
</dbReference>
<feature type="compositionally biased region" description="Basic residues" evidence="1">
    <location>
        <begin position="176"/>
        <end position="191"/>
    </location>
</feature>
<protein>
    <submittedName>
        <fullName evidence="2">Uncharacterized protein</fullName>
    </submittedName>
</protein>
<dbReference type="EMBL" id="JBANMG010000006">
    <property type="protein sequence ID" value="KAK6951937.1"/>
    <property type="molecule type" value="Genomic_DNA"/>
</dbReference>
<proteinExistence type="predicted"/>
<sequence>MDPFQRFPPGYYILGYPVLDAYGRPLRPNNHPAIQGYGQVYAYPMVVGRVVYHHQGTFTTQAIGTPYQVVHHRGIIQTTTLVPTLVGPPRVPYQPNPGFYNPYQTAYAPIPESGWELRYDQDLYPGESSAEDHWSGPLNTPAEDRPEYYGYGQPDMARQPAAQQHRSGRPAGLPSRRARRDRRRRRHRQPRGPRLPSPVQAPPAPPASFEPASRWAQVPTPPPETEARPPVPPEFQEAQPEARAATPEAHLPPPEPRRVLSAAQQALLDAYLAGHFGTPRASPQLP</sequence>
<gene>
    <name evidence="2" type="ORF">Daesc_006462</name>
</gene>
<comment type="caution">
    <text evidence="2">The sequence shown here is derived from an EMBL/GenBank/DDBJ whole genome shotgun (WGS) entry which is preliminary data.</text>
</comment>
<accession>A0AAX6MHN9</accession>
<evidence type="ECO:0000313" key="3">
    <source>
        <dbReference type="Proteomes" id="UP001369815"/>
    </source>
</evidence>
<dbReference type="AlphaFoldDB" id="A0AAX6MHN9"/>
<feature type="region of interest" description="Disordered" evidence="1">
    <location>
        <begin position="126"/>
        <end position="262"/>
    </location>
</feature>
<evidence type="ECO:0000256" key="1">
    <source>
        <dbReference type="SAM" id="MobiDB-lite"/>
    </source>
</evidence>
<feature type="compositionally biased region" description="Pro residues" evidence="1">
    <location>
        <begin position="219"/>
        <end position="233"/>
    </location>
</feature>
<evidence type="ECO:0000313" key="2">
    <source>
        <dbReference type="EMBL" id="KAK6951937.1"/>
    </source>
</evidence>